<comment type="similarity">
    <text evidence="2">Belongs to the alkaline ceramidase family.</text>
</comment>
<feature type="transmembrane region" description="Helical" evidence="8">
    <location>
        <begin position="73"/>
        <end position="92"/>
    </location>
</feature>
<dbReference type="AlphaFoldDB" id="A0A1Q9EW65"/>
<feature type="binding site" evidence="7">
    <location>
        <position position="36"/>
    </location>
    <ligand>
        <name>Ca(2+)</name>
        <dbReference type="ChEBI" id="CHEBI:29108"/>
    </ligand>
</feature>
<evidence type="ECO:0000256" key="4">
    <source>
        <dbReference type="ARBA" id="ARBA00022801"/>
    </source>
</evidence>
<dbReference type="InterPro" id="IPR008901">
    <property type="entry name" value="ACER"/>
</dbReference>
<dbReference type="PANTHER" id="PTHR46187">
    <property type="entry name" value="ALKALINE CERAMIDASE 3"/>
    <property type="match status" value="1"/>
</dbReference>
<evidence type="ECO:0000256" key="1">
    <source>
        <dbReference type="ARBA" id="ARBA00004141"/>
    </source>
</evidence>
<keyword evidence="6 8" id="KW-0472">Membrane</keyword>
<proteinExistence type="inferred from homology"/>
<evidence type="ECO:0000256" key="8">
    <source>
        <dbReference type="SAM" id="Phobius"/>
    </source>
</evidence>
<comment type="subcellular location">
    <subcellularLocation>
        <location evidence="1">Membrane</location>
        <topology evidence="1">Multi-pass membrane protein</topology>
    </subcellularLocation>
</comment>
<keyword evidence="3 8" id="KW-0812">Transmembrane</keyword>
<evidence type="ECO:0000313" key="10">
    <source>
        <dbReference type="Proteomes" id="UP000186817"/>
    </source>
</evidence>
<evidence type="ECO:0000313" key="9">
    <source>
        <dbReference type="EMBL" id="OLQ11698.1"/>
    </source>
</evidence>
<feature type="binding site" evidence="7">
    <location>
        <position position="32"/>
    </location>
    <ligand>
        <name>Ca(2+)</name>
        <dbReference type="ChEBI" id="CHEBI:29108"/>
    </ligand>
</feature>
<dbReference type="EMBL" id="LSRX01000055">
    <property type="protein sequence ID" value="OLQ11698.1"/>
    <property type="molecule type" value="Genomic_DNA"/>
</dbReference>
<evidence type="ECO:0000256" key="2">
    <source>
        <dbReference type="ARBA" id="ARBA00009780"/>
    </source>
</evidence>
<name>A0A1Q9EW65_SYMMI</name>
<dbReference type="GO" id="GO:0016811">
    <property type="term" value="F:hydrolase activity, acting on carbon-nitrogen (but not peptide) bonds, in linear amides"/>
    <property type="evidence" value="ECO:0007669"/>
    <property type="project" value="InterPro"/>
</dbReference>
<evidence type="ECO:0000256" key="7">
    <source>
        <dbReference type="PIRSR" id="PIRSR608901-1"/>
    </source>
</evidence>
<feature type="binding site" evidence="7">
    <location>
        <position position="34"/>
    </location>
    <ligand>
        <name>Ca(2+)</name>
        <dbReference type="ChEBI" id="CHEBI:29108"/>
    </ligand>
</feature>
<evidence type="ECO:0000256" key="5">
    <source>
        <dbReference type="ARBA" id="ARBA00022989"/>
    </source>
</evidence>
<accession>A0A1Q9EW65</accession>
<dbReference type="PANTHER" id="PTHR46187:SF3">
    <property type="entry name" value="ALKALINE CERAMIDASE 3"/>
    <property type="match status" value="1"/>
</dbReference>
<dbReference type="GO" id="GO:0046514">
    <property type="term" value="P:ceramide catabolic process"/>
    <property type="evidence" value="ECO:0007669"/>
    <property type="project" value="TreeGrafter"/>
</dbReference>
<evidence type="ECO:0000256" key="6">
    <source>
        <dbReference type="ARBA" id="ARBA00023136"/>
    </source>
</evidence>
<keyword evidence="7" id="KW-0106">Calcium</keyword>
<dbReference type="GO" id="GO:0046513">
    <property type="term" value="P:ceramide biosynthetic process"/>
    <property type="evidence" value="ECO:0007669"/>
    <property type="project" value="TreeGrafter"/>
</dbReference>
<keyword evidence="7" id="KW-0479">Metal-binding</keyword>
<protein>
    <submittedName>
        <fullName evidence="9">Alkaline ceramidase YDC1</fullName>
    </submittedName>
</protein>
<dbReference type="Pfam" id="PF05875">
    <property type="entry name" value="Ceramidase"/>
    <property type="match status" value="1"/>
</dbReference>
<reference evidence="9 10" key="1">
    <citation type="submission" date="2016-02" db="EMBL/GenBank/DDBJ databases">
        <title>Genome analysis of coral dinoflagellate symbionts highlights evolutionary adaptations to a symbiotic lifestyle.</title>
        <authorList>
            <person name="Aranda M."/>
            <person name="Li Y."/>
            <person name="Liew Y.J."/>
            <person name="Baumgarten S."/>
            <person name="Simakov O."/>
            <person name="Wilson M."/>
            <person name="Piel J."/>
            <person name="Ashoor H."/>
            <person name="Bougouffa S."/>
            <person name="Bajic V.B."/>
            <person name="Ryu T."/>
            <person name="Ravasi T."/>
            <person name="Bayer T."/>
            <person name="Micklem G."/>
            <person name="Kim H."/>
            <person name="Bhak J."/>
            <person name="Lajeunesse T.C."/>
            <person name="Voolstra C.R."/>
        </authorList>
    </citation>
    <scope>NUCLEOTIDE SEQUENCE [LARGE SCALE GENOMIC DNA]</scope>
    <source>
        <strain evidence="9 10">CCMP2467</strain>
    </source>
</reference>
<comment type="caution">
    <text evidence="9">The sequence shown here is derived from an EMBL/GenBank/DDBJ whole genome shotgun (WGS) entry which is preliminary data.</text>
</comment>
<evidence type="ECO:0000256" key="3">
    <source>
        <dbReference type="ARBA" id="ARBA00022692"/>
    </source>
</evidence>
<dbReference type="OrthoDB" id="187171at2759"/>
<dbReference type="Proteomes" id="UP000186817">
    <property type="component" value="Unassembled WGS sequence"/>
</dbReference>
<feature type="transmembrane region" description="Helical" evidence="8">
    <location>
        <begin position="46"/>
        <end position="66"/>
    </location>
</feature>
<organism evidence="9 10">
    <name type="scientific">Symbiodinium microadriaticum</name>
    <name type="common">Dinoflagellate</name>
    <name type="synonym">Zooxanthella microadriatica</name>
    <dbReference type="NCBI Taxonomy" id="2951"/>
    <lineage>
        <taxon>Eukaryota</taxon>
        <taxon>Sar</taxon>
        <taxon>Alveolata</taxon>
        <taxon>Dinophyceae</taxon>
        <taxon>Suessiales</taxon>
        <taxon>Symbiodiniaceae</taxon>
        <taxon>Symbiodinium</taxon>
    </lineage>
</organism>
<keyword evidence="5 8" id="KW-1133">Transmembrane helix</keyword>
<keyword evidence="10" id="KW-1185">Reference proteome</keyword>
<dbReference type="GO" id="GO:0005789">
    <property type="term" value="C:endoplasmic reticulum membrane"/>
    <property type="evidence" value="ECO:0007669"/>
    <property type="project" value="TreeGrafter"/>
</dbReference>
<feature type="binding site" evidence="7">
    <location>
        <position position="31"/>
    </location>
    <ligand>
        <name>Ca(2+)</name>
        <dbReference type="ChEBI" id="CHEBI:29108"/>
    </ligand>
</feature>
<feature type="binding site" evidence="7">
    <location>
        <position position="45"/>
    </location>
    <ligand>
        <name>Ca(2+)</name>
        <dbReference type="ChEBI" id="CHEBI:29108"/>
    </ligand>
</feature>
<keyword evidence="4" id="KW-0378">Hydrolase</keyword>
<sequence>MVPRDPFYRRPIEVLSLHPDPFWGLPTSIVDWCEANYAHTPYVAEFFNTLTAVPMVAVSAWGLYLCVKYGLELRFYLCWAGIGAVGLYSLIIQGS</sequence>
<gene>
    <name evidence="9" type="primary">YDC1</name>
    <name evidence="9" type="ORF">AK812_SmicGene4418</name>
</gene>
<dbReference type="GO" id="GO:0046872">
    <property type="term" value="F:metal ion binding"/>
    <property type="evidence" value="ECO:0007669"/>
    <property type="project" value="UniProtKB-KW"/>
</dbReference>